<dbReference type="Proteomes" id="UP000401081">
    <property type="component" value="Unassembled WGS sequence"/>
</dbReference>
<accession>A0A485AHY0</accession>
<evidence type="ECO:0000313" key="2">
    <source>
        <dbReference type="Proteomes" id="UP000401081"/>
    </source>
</evidence>
<dbReference type="AlphaFoldDB" id="A0A485AHY0"/>
<reference evidence="1 2" key="1">
    <citation type="submission" date="2019-03" db="EMBL/GenBank/DDBJ databases">
        <authorList>
            <consortium name="Pathogen Informatics"/>
        </authorList>
    </citation>
    <scope>NUCLEOTIDE SEQUENCE [LARGE SCALE GENOMIC DNA]</scope>
    <source>
        <strain evidence="1 2">NCTC12993</strain>
    </source>
</reference>
<protein>
    <submittedName>
        <fullName evidence="1">Uncharacterized protein</fullName>
    </submittedName>
</protein>
<keyword evidence="2" id="KW-1185">Reference proteome</keyword>
<organism evidence="1 2">
    <name type="scientific">Kluyvera cryocrescens</name>
    <name type="common">Kluyvera citrophila</name>
    <dbReference type="NCBI Taxonomy" id="580"/>
    <lineage>
        <taxon>Bacteria</taxon>
        <taxon>Pseudomonadati</taxon>
        <taxon>Pseudomonadota</taxon>
        <taxon>Gammaproteobacteria</taxon>
        <taxon>Enterobacterales</taxon>
        <taxon>Enterobacteriaceae</taxon>
        <taxon>Kluyvera</taxon>
    </lineage>
</organism>
<gene>
    <name evidence="1" type="ORF">NCTC12993_01393</name>
</gene>
<sequence length="40" mass="4319">MRRVKLGLVLLLLPTAVLAGNRWNVTVPGRGHALSGTDYC</sequence>
<evidence type="ECO:0000313" key="1">
    <source>
        <dbReference type="EMBL" id="VFS59746.1"/>
    </source>
</evidence>
<proteinExistence type="predicted"/>
<dbReference type="EMBL" id="CAADJD010000014">
    <property type="protein sequence ID" value="VFS59746.1"/>
    <property type="molecule type" value="Genomic_DNA"/>
</dbReference>
<name>A0A485AHY0_KLUCR</name>